<reference evidence="1" key="1">
    <citation type="submission" date="2021-06" db="EMBL/GenBank/DDBJ databases">
        <authorList>
            <person name="Kallberg Y."/>
            <person name="Tangrot J."/>
            <person name="Rosling A."/>
        </authorList>
    </citation>
    <scope>NUCLEOTIDE SEQUENCE</scope>
    <source>
        <strain evidence="1">28 12/20/2015</strain>
    </source>
</reference>
<accession>A0ACA9PY14</accession>
<name>A0ACA9PY14_9GLOM</name>
<dbReference type="Proteomes" id="UP000789366">
    <property type="component" value="Unassembled WGS sequence"/>
</dbReference>
<keyword evidence="2" id="KW-1185">Reference proteome</keyword>
<evidence type="ECO:0000313" key="2">
    <source>
        <dbReference type="Proteomes" id="UP000789366"/>
    </source>
</evidence>
<protein>
    <submittedName>
        <fullName evidence="1">5847_t:CDS:1</fullName>
    </submittedName>
</protein>
<dbReference type="EMBL" id="CAJVPW010031436">
    <property type="protein sequence ID" value="CAG8726499.1"/>
    <property type="molecule type" value="Genomic_DNA"/>
</dbReference>
<organism evidence="1 2">
    <name type="scientific">Cetraspora pellucida</name>
    <dbReference type="NCBI Taxonomy" id="1433469"/>
    <lineage>
        <taxon>Eukaryota</taxon>
        <taxon>Fungi</taxon>
        <taxon>Fungi incertae sedis</taxon>
        <taxon>Mucoromycota</taxon>
        <taxon>Glomeromycotina</taxon>
        <taxon>Glomeromycetes</taxon>
        <taxon>Diversisporales</taxon>
        <taxon>Gigasporaceae</taxon>
        <taxon>Cetraspora</taxon>
    </lineage>
</organism>
<comment type="caution">
    <text evidence="1">The sequence shown here is derived from an EMBL/GenBank/DDBJ whole genome shotgun (WGS) entry which is preliminary data.</text>
</comment>
<proteinExistence type="predicted"/>
<feature type="non-terminal residue" evidence="1">
    <location>
        <position position="129"/>
    </location>
</feature>
<evidence type="ECO:0000313" key="1">
    <source>
        <dbReference type="EMBL" id="CAG8726499.1"/>
    </source>
</evidence>
<gene>
    <name evidence="1" type="ORF">SPELUC_LOCUS12799</name>
</gene>
<feature type="non-terminal residue" evidence="1">
    <location>
        <position position="1"/>
    </location>
</feature>
<sequence>AHEGQLIIINTFSNINADVKACLNEVTCQIDKLSTFKTEAQLQNRIKHFWLDSDDELLILQCDLSTVDFGCIRLAKFIIEQIREKYKKNRQMNDDILSKHACIILHIHREQKATPVSFDFMCGWNQITI</sequence>